<dbReference type="SUPFAM" id="SSF52980">
    <property type="entry name" value="Restriction endonuclease-like"/>
    <property type="match status" value="1"/>
</dbReference>
<evidence type="ECO:0000313" key="4">
    <source>
        <dbReference type="Proteomes" id="UP001056201"/>
    </source>
</evidence>
<dbReference type="InterPro" id="IPR011604">
    <property type="entry name" value="PDDEXK-like_dom_sf"/>
</dbReference>
<feature type="compositionally biased region" description="Basic and acidic residues" evidence="1">
    <location>
        <begin position="436"/>
        <end position="461"/>
    </location>
</feature>
<dbReference type="RefSeq" id="WP_250197004.1">
    <property type="nucleotide sequence ID" value="NZ_CP097636.1"/>
</dbReference>
<gene>
    <name evidence="3" type="ORF">MW290_24720</name>
</gene>
<keyword evidence="4" id="KW-1185">Reference proteome</keyword>
<dbReference type="PIRSF" id="PIRSF028503">
    <property type="entry name" value="UCP028503"/>
    <property type="match status" value="1"/>
</dbReference>
<protein>
    <submittedName>
        <fullName evidence="3">YqaJ viral recombinase family protein</fullName>
    </submittedName>
</protein>
<evidence type="ECO:0000313" key="3">
    <source>
        <dbReference type="EMBL" id="URI08784.1"/>
    </source>
</evidence>
<name>A0ABY4S8K1_AQUTE</name>
<dbReference type="Gene3D" id="3.90.320.10">
    <property type="match status" value="1"/>
</dbReference>
<dbReference type="InterPro" id="IPR011335">
    <property type="entry name" value="Restrct_endonuc-II-like"/>
</dbReference>
<accession>A0ABY4S8K1</accession>
<dbReference type="Pfam" id="PF09588">
    <property type="entry name" value="YqaJ"/>
    <property type="match status" value="1"/>
</dbReference>
<dbReference type="Proteomes" id="UP001056201">
    <property type="component" value="Chromosome 2"/>
</dbReference>
<dbReference type="InterPro" id="IPR019080">
    <property type="entry name" value="YqaJ_viral_recombinase"/>
</dbReference>
<dbReference type="InterPro" id="IPR016889">
    <property type="entry name" value="UCP028503"/>
</dbReference>
<dbReference type="EMBL" id="CP097636">
    <property type="protein sequence ID" value="URI08784.1"/>
    <property type="molecule type" value="Genomic_DNA"/>
</dbReference>
<proteinExistence type="predicted"/>
<feature type="region of interest" description="Disordered" evidence="1">
    <location>
        <begin position="436"/>
        <end position="468"/>
    </location>
</feature>
<evidence type="ECO:0000256" key="1">
    <source>
        <dbReference type="SAM" id="MobiDB-lite"/>
    </source>
</evidence>
<evidence type="ECO:0000259" key="2">
    <source>
        <dbReference type="Pfam" id="PF09588"/>
    </source>
</evidence>
<sequence>MHTLNLIQGTPEWHAHRATHDNASDAPAMMGCSPYKTRQQLLHQRAMGLSDEVDARTQALFDEGHRTEALARSLAEQIIGAELYPCTGTDGNGLSASFDGLTMLEDTGYEHKMLNARLREAMHEGCTGESLPLDYQVQCEQQCMVAESCDRILFLASKWDGDRLVEERHCWYYPNPELAAQIRAGWAQFHADLAAYVPPEVAPPAPTGRAPETLPALRIEVTGTVTASNLDAFKQHALSVFKGINRELKTDNDFADAEKTVKWCGDVEERLAAAKQHALSQTESIDALFRTIDDISAEARRVRLDLDRLVKARKEEIRGEIVAEGVTALRAHIDSLNTRLGQPYMPTIAADFGAAIKGKKNIDSMRDAVATTLANAKIEANRIADTIDANLKAITAAGAPHLFNDLRTLVLKQADDLAAVIAQRLAAEQQRQEAERERIRQQEAARVEREHQAQLQRERAAAEAAAKAAAPAPAPEPVAALAVAPAVARASVPLPPAPAANEAPTLKLGQINERLGFMVGVDLLARLGFPATAQGASRLYRESDFPRICAALAAHVQKVCMAEAA</sequence>
<organism evidence="3 4">
    <name type="scientific">Aquincola tertiaricarbonis</name>
    <dbReference type="NCBI Taxonomy" id="391953"/>
    <lineage>
        <taxon>Bacteria</taxon>
        <taxon>Pseudomonadati</taxon>
        <taxon>Pseudomonadota</taxon>
        <taxon>Betaproteobacteria</taxon>
        <taxon>Burkholderiales</taxon>
        <taxon>Sphaerotilaceae</taxon>
        <taxon>Aquincola</taxon>
    </lineage>
</organism>
<feature type="domain" description="YqaJ viral recombinase" evidence="2">
    <location>
        <begin position="12"/>
        <end position="147"/>
    </location>
</feature>
<reference evidence="3" key="1">
    <citation type="submission" date="2022-05" db="EMBL/GenBank/DDBJ databases">
        <title>An RpoN-dependent PEP-CTERM gene is involved in floc formation of an Aquincola tertiaricarbonis strain.</title>
        <authorList>
            <person name="Qiu D."/>
            <person name="Xia M."/>
        </authorList>
    </citation>
    <scope>NUCLEOTIDE SEQUENCE</scope>
    <source>
        <strain evidence="3">RN12</strain>
    </source>
</reference>